<dbReference type="Pfam" id="PF00697">
    <property type="entry name" value="PRAI"/>
    <property type="match status" value="1"/>
</dbReference>
<comment type="pathway">
    <text evidence="4 15">Amino-acid biosynthesis; L-tryptophan biosynthesis; L-tryptophan from chorismate: step 4/5.</text>
</comment>
<dbReference type="AlphaFoldDB" id="A0A432ZNV4"/>
<keyword evidence="13" id="KW-0511">Multifunctional enzyme</keyword>
<evidence type="ECO:0000256" key="12">
    <source>
        <dbReference type="ARBA" id="ARBA00023239"/>
    </source>
</evidence>
<evidence type="ECO:0000256" key="1">
    <source>
        <dbReference type="ARBA" id="ARBA00001164"/>
    </source>
</evidence>
<organism evidence="19 20">
    <name type="scientific">Pseudidiomarina taiwanensis</name>
    <dbReference type="NCBI Taxonomy" id="337250"/>
    <lineage>
        <taxon>Bacteria</taxon>
        <taxon>Pseudomonadati</taxon>
        <taxon>Pseudomonadota</taxon>
        <taxon>Gammaproteobacteria</taxon>
        <taxon>Alteromonadales</taxon>
        <taxon>Idiomarinaceae</taxon>
        <taxon>Pseudidiomarina</taxon>
    </lineage>
</organism>
<dbReference type="InterPro" id="IPR001468">
    <property type="entry name" value="Indole-3-GlycerolPSynthase_CS"/>
</dbReference>
<evidence type="ECO:0000256" key="2">
    <source>
        <dbReference type="ARBA" id="ARBA00001633"/>
    </source>
</evidence>
<evidence type="ECO:0000256" key="5">
    <source>
        <dbReference type="ARBA" id="ARBA00007902"/>
    </source>
</evidence>
<dbReference type="Gene3D" id="3.20.20.70">
    <property type="entry name" value="Aldolase class I"/>
    <property type="match status" value="2"/>
</dbReference>
<dbReference type="HAMAP" id="MF_00135">
    <property type="entry name" value="PRAI"/>
    <property type="match status" value="1"/>
</dbReference>
<proteinExistence type="inferred from homology"/>
<comment type="function">
    <text evidence="14">Bifunctional enzyme that catalyzes two sequential steps of tryptophan biosynthetic pathway. The first reaction is catalyzed by the isomerase, coded by the TrpF domain; the second reaction is catalyzed by the synthase, coded by the TrpC domain.</text>
</comment>
<comment type="catalytic activity">
    <reaction evidence="1 16">
        <text>N-(5-phospho-beta-D-ribosyl)anthranilate = 1-(2-carboxyphenylamino)-1-deoxy-D-ribulose 5-phosphate</text>
        <dbReference type="Rhea" id="RHEA:21540"/>
        <dbReference type="ChEBI" id="CHEBI:18277"/>
        <dbReference type="ChEBI" id="CHEBI:58613"/>
        <dbReference type="EC" id="5.3.1.24"/>
    </reaction>
</comment>
<evidence type="ECO:0000256" key="4">
    <source>
        <dbReference type="ARBA" id="ARBA00004696"/>
    </source>
</evidence>
<gene>
    <name evidence="15" type="primary">trpC</name>
    <name evidence="16" type="synonym">trpF</name>
    <name evidence="19" type="ORF">CWI83_03275</name>
</gene>
<dbReference type="RefSeq" id="WP_126825648.1">
    <property type="nucleotide sequence ID" value="NZ_PIQG01000001.1"/>
</dbReference>
<evidence type="ECO:0000313" key="19">
    <source>
        <dbReference type="EMBL" id="RUO79541.1"/>
    </source>
</evidence>
<reference evidence="19 20" key="1">
    <citation type="journal article" date="2011" name="Front. Microbiol.">
        <title>Genomic signatures of strain selection and enhancement in Bacillus atrophaeus var. globigii, a historical biowarfare simulant.</title>
        <authorList>
            <person name="Gibbons H.S."/>
            <person name="Broomall S.M."/>
            <person name="McNew L.A."/>
            <person name="Daligault H."/>
            <person name="Chapman C."/>
            <person name="Bruce D."/>
            <person name="Karavis M."/>
            <person name="Krepps M."/>
            <person name="McGregor P.A."/>
            <person name="Hong C."/>
            <person name="Park K.H."/>
            <person name="Akmal A."/>
            <person name="Feldman A."/>
            <person name="Lin J.S."/>
            <person name="Chang W.E."/>
            <person name="Higgs B.W."/>
            <person name="Demirev P."/>
            <person name="Lindquist J."/>
            <person name="Liem A."/>
            <person name="Fochler E."/>
            <person name="Read T.D."/>
            <person name="Tapia R."/>
            <person name="Johnson S."/>
            <person name="Bishop-Lilly K.A."/>
            <person name="Detter C."/>
            <person name="Han C."/>
            <person name="Sozhamannan S."/>
            <person name="Rosenzweig C.N."/>
            <person name="Skowronski E.W."/>
        </authorList>
    </citation>
    <scope>NUCLEOTIDE SEQUENCE [LARGE SCALE GENOMIC DNA]</scope>
    <source>
        <strain evidence="19 20">PIT1</strain>
    </source>
</reference>
<sequence>MAETILNEIVAKRRHSIERLAENFDLSDLERQLEPSQRSLAAALSTPQAGFILECKKASPSKGLIRANYNAAQIAQAYRPYAAAISVLTEPDYFQGDFADLAAVSATVDIPVLCKDFIVTELQVLLARYYGADAVLLMLSVLTDDEYRALARLAADYQLDVLTEVSTAQEMQRAKLLNAKIIGINNRNLHDLSIDPQRSIELSQLAPPEALLVAESGFSSQQAVRTTAPYVNGFLVGSALTAQADIDRACRQLIFGEHKVCGLTKPVDAQLVRACGGYYGGLIFVPSSPRAVTLAQAQEICAAEAGLDYVAVVQNMALTELLELARQVPIAAIQLHGEESLAYVTELRASLPDSVAIWRAVAVTEPLSELSNSAISRYVLDNQHGGSGMPFNWDYLNPLTASQRQHALLAGGIGPELMSKALEMGFSGLDMNSKLERIRGQKDPVVIAKAFKLIRNYGRLSS</sequence>
<evidence type="ECO:0000256" key="6">
    <source>
        <dbReference type="ARBA" id="ARBA00009847"/>
    </source>
</evidence>
<dbReference type="GO" id="GO:0000162">
    <property type="term" value="P:L-tryptophan biosynthetic process"/>
    <property type="evidence" value="ECO:0007669"/>
    <property type="project" value="UniProtKB-UniRule"/>
</dbReference>
<keyword evidence="12 15" id="KW-0456">Lyase</keyword>
<keyword evidence="7 15" id="KW-0028">Amino-acid biosynthesis</keyword>
<dbReference type="EMBL" id="PIQG01000001">
    <property type="protein sequence ID" value="RUO79541.1"/>
    <property type="molecule type" value="Genomic_DNA"/>
</dbReference>
<evidence type="ECO:0000313" key="20">
    <source>
        <dbReference type="Proteomes" id="UP000288279"/>
    </source>
</evidence>
<comment type="similarity">
    <text evidence="16">Belongs to the TrpF family.</text>
</comment>
<dbReference type="OrthoDB" id="9804217at2"/>
<dbReference type="EC" id="4.1.1.48" evidence="15"/>
<comment type="catalytic activity">
    <reaction evidence="2 15">
        <text>1-(2-carboxyphenylamino)-1-deoxy-D-ribulose 5-phosphate + H(+) = (1S,2R)-1-C-(indol-3-yl)glycerol 3-phosphate + CO2 + H2O</text>
        <dbReference type="Rhea" id="RHEA:23476"/>
        <dbReference type="ChEBI" id="CHEBI:15377"/>
        <dbReference type="ChEBI" id="CHEBI:15378"/>
        <dbReference type="ChEBI" id="CHEBI:16526"/>
        <dbReference type="ChEBI" id="CHEBI:58613"/>
        <dbReference type="ChEBI" id="CHEBI:58866"/>
        <dbReference type="EC" id="4.1.1.48"/>
    </reaction>
</comment>
<evidence type="ECO:0000256" key="11">
    <source>
        <dbReference type="ARBA" id="ARBA00023235"/>
    </source>
</evidence>
<keyword evidence="20" id="KW-1185">Reference proteome</keyword>
<dbReference type="CDD" id="cd00405">
    <property type="entry name" value="PRAI"/>
    <property type="match status" value="1"/>
</dbReference>
<dbReference type="HAMAP" id="MF_00134_B">
    <property type="entry name" value="IGPS_B"/>
    <property type="match status" value="1"/>
</dbReference>
<comment type="similarity">
    <text evidence="6">In the C-terminal section; belongs to the TrpF family.</text>
</comment>
<dbReference type="FunFam" id="3.20.20.70:FF:000024">
    <property type="entry name" value="Indole-3-glycerol phosphate synthase"/>
    <property type="match status" value="1"/>
</dbReference>
<protein>
    <recommendedName>
        <fullName evidence="15 16">Multifunctional fusion protein</fullName>
    </recommendedName>
    <domain>
        <recommendedName>
            <fullName evidence="15">Indole-3-glycerol phosphate synthase</fullName>
            <shortName evidence="15">IGPS</shortName>
            <ecNumber evidence="15">4.1.1.48</ecNumber>
        </recommendedName>
    </domain>
    <domain>
        <recommendedName>
            <fullName evidence="16">N-(5'-phosphoribosyl)anthranilate isomerase</fullName>
            <shortName evidence="16">PRAI</shortName>
            <ecNumber evidence="16">5.3.1.24</ecNumber>
        </recommendedName>
    </domain>
</protein>
<name>A0A432ZNV4_9GAMM</name>
<comment type="similarity">
    <text evidence="5">In the N-terminal section; belongs to the TrpC family.</text>
</comment>
<keyword evidence="9 15" id="KW-0822">Tryptophan biosynthesis</keyword>
<dbReference type="SUPFAM" id="SSF51366">
    <property type="entry name" value="Ribulose-phoshate binding barrel"/>
    <property type="match status" value="2"/>
</dbReference>
<evidence type="ECO:0000256" key="3">
    <source>
        <dbReference type="ARBA" id="ARBA00004664"/>
    </source>
</evidence>
<dbReference type="EC" id="5.3.1.24" evidence="16"/>
<evidence type="ECO:0000256" key="13">
    <source>
        <dbReference type="ARBA" id="ARBA00023268"/>
    </source>
</evidence>
<dbReference type="Proteomes" id="UP000288279">
    <property type="component" value="Unassembled WGS sequence"/>
</dbReference>
<comment type="similarity">
    <text evidence="15">Belongs to the TrpC family.</text>
</comment>
<keyword evidence="10 15" id="KW-0057">Aromatic amino acid biosynthesis</keyword>
<feature type="domain" description="Indole-3-glycerol phosphate synthase" evidence="17">
    <location>
        <begin position="6"/>
        <end position="253"/>
    </location>
</feature>
<dbReference type="Pfam" id="PF00218">
    <property type="entry name" value="IGPS"/>
    <property type="match status" value="1"/>
</dbReference>
<evidence type="ECO:0000256" key="9">
    <source>
        <dbReference type="ARBA" id="ARBA00022822"/>
    </source>
</evidence>
<evidence type="ECO:0000259" key="18">
    <source>
        <dbReference type="Pfam" id="PF00697"/>
    </source>
</evidence>
<evidence type="ECO:0000256" key="16">
    <source>
        <dbReference type="HAMAP-Rule" id="MF_00135"/>
    </source>
</evidence>
<dbReference type="PANTHER" id="PTHR22854:SF2">
    <property type="entry name" value="INDOLE-3-GLYCEROL-PHOSPHATE SYNTHASE"/>
    <property type="match status" value="1"/>
</dbReference>
<evidence type="ECO:0000256" key="14">
    <source>
        <dbReference type="ARBA" id="ARBA00025592"/>
    </source>
</evidence>
<dbReference type="InterPro" id="IPR013798">
    <property type="entry name" value="Indole-3-glycerol_P_synth_dom"/>
</dbReference>
<dbReference type="PANTHER" id="PTHR22854">
    <property type="entry name" value="TRYPTOPHAN BIOSYNTHESIS PROTEIN"/>
    <property type="match status" value="1"/>
</dbReference>
<evidence type="ECO:0000256" key="8">
    <source>
        <dbReference type="ARBA" id="ARBA00022793"/>
    </source>
</evidence>
<dbReference type="InterPro" id="IPR045186">
    <property type="entry name" value="Indole-3-glycerol_P_synth"/>
</dbReference>
<keyword evidence="8 15" id="KW-0210">Decarboxylase</keyword>
<keyword evidence="11 16" id="KW-0413">Isomerase</keyword>
<feature type="domain" description="N-(5'phosphoribosyl) anthranilate isomerase (PRAI)" evidence="18">
    <location>
        <begin position="259"/>
        <end position="451"/>
    </location>
</feature>
<comment type="caution">
    <text evidence="19">The sequence shown here is derived from an EMBL/GenBank/DDBJ whole genome shotgun (WGS) entry which is preliminary data.</text>
</comment>
<comment type="pathway">
    <text evidence="3 16">Amino-acid biosynthesis; L-tryptophan biosynthesis; L-tryptophan from chorismate: step 3/5.</text>
</comment>
<dbReference type="GO" id="GO:0004425">
    <property type="term" value="F:indole-3-glycerol-phosphate synthase activity"/>
    <property type="evidence" value="ECO:0007669"/>
    <property type="project" value="UniProtKB-UniRule"/>
</dbReference>
<evidence type="ECO:0000256" key="7">
    <source>
        <dbReference type="ARBA" id="ARBA00022605"/>
    </source>
</evidence>
<dbReference type="NCBIfam" id="NF006945">
    <property type="entry name" value="PRK09427.1"/>
    <property type="match status" value="1"/>
</dbReference>
<dbReference type="PROSITE" id="PS00614">
    <property type="entry name" value="IGPS"/>
    <property type="match status" value="1"/>
</dbReference>
<evidence type="ECO:0000259" key="17">
    <source>
        <dbReference type="Pfam" id="PF00218"/>
    </source>
</evidence>
<dbReference type="InterPro" id="IPR001240">
    <property type="entry name" value="PRAI_dom"/>
</dbReference>
<dbReference type="InterPro" id="IPR013785">
    <property type="entry name" value="Aldolase_TIM"/>
</dbReference>
<evidence type="ECO:0000256" key="10">
    <source>
        <dbReference type="ARBA" id="ARBA00023141"/>
    </source>
</evidence>
<dbReference type="InterPro" id="IPR011060">
    <property type="entry name" value="RibuloseP-bd_barrel"/>
</dbReference>
<dbReference type="CDD" id="cd00331">
    <property type="entry name" value="IGPS"/>
    <property type="match status" value="1"/>
</dbReference>
<dbReference type="UniPathway" id="UPA00035">
    <property type="reaction ID" value="UER00042"/>
</dbReference>
<dbReference type="GO" id="GO:0004640">
    <property type="term" value="F:phosphoribosylanthranilate isomerase activity"/>
    <property type="evidence" value="ECO:0007669"/>
    <property type="project" value="UniProtKB-UniRule"/>
</dbReference>
<accession>A0A432ZNV4</accession>
<evidence type="ECO:0000256" key="15">
    <source>
        <dbReference type="HAMAP-Rule" id="MF_00134"/>
    </source>
</evidence>